<name>I2F5Z2_9BACT</name>
<feature type="DNA-binding region" description="OmpR/PhoB-type" evidence="3">
    <location>
        <begin position="250"/>
        <end position="350"/>
    </location>
</feature>
<dbReference type="InterPro" id="IPR011006">
    <property type="entry name" value="CheY-like_superfamily"/>
</dbReference>
<dbReference type="PROSITE" id="PS50110">
    <property type="entry name" value="RESPONSE_REGULATORY"/>
    <property type="match status" value="1"/>
</dbReference>
<feature type="domain" description="Response regulatory" evidence="4">
    <location>
        <begin position="126"/>
        <end position="239"/>
    </location>
</feature>
<protein>
    <submittedName>
        <fullName evidence="6">Response regulator with CheY-like receiver domain and winged-helix DNA-binding domain</fullName>
    </submittedName>
</protein>
<reference evidence="6 8" key="1">
    <citation type="journal article" date="2012" name="Genome Biol. Evol.">
        <title>Genome Sequence of the Mesophilic Thermotogales Bacterium Mesotoga prima MesG1.Ag.4.2 Reveals the Largest Thermotogales Genome To Date.</title>
        <authorList>
            <person name="Zhaxybayeva O."/>
            <person name="Swithers K.S."/>
            <person name="Foght J."/>
            <person name="Green A.G."/>
            <person name="Bruce D."/>
            <person name="Detter C."/>
            <person name="Han S."/>
            <person name="Teshima H."/>
            <person name="Han J."/>
            <person name="Woyke T."/>
            <person name="Pitluck S."/>
            <person name="Nolan M."/>
            <person name="Ivanova N."/>
            <person name="Pati A."/>
            <person name="Land M.L."/>
            <person name="Dlutek M."/>
            <person name="Doolittle W.F."/>
            <person name="Noll K.M."/>
            <person name="Nesbo C.L."/>
        </authorList>
    </citation>
    <scope>NUCLEOTIDE SEQUENCE [LARGE SCALE GENOMIC DNA]</scope>
    <source>
        <strain evidence="6">MesG1.Ag.4.2</strain>
        <strain evidence="8">mesG1.Ag.4.2</strain>
    </source>
</reference>
<keyword evidence="8" id="KW-1185">Reference proteome</keyword>
<dbReference type="PANTHER" id="PTHR48111:SF73">
    <property type="entry name" value="ALKALINE PHOSPHATASE SYNTHESIS TRANSCRIPTIONAL REGULATORY PROTEIN PHOP"/>
    <property type="match status" value="1"/>
</dbReference>
<dbReference type="GO" id="GO:0032993">
    <property type="term" value="C:protein-DNA complex"/>
    <property type="evidence" value="ECO:0007669"/>
    <property type="project" value="TreeGrafter"/>
</dbReference>
<keyword evidence="1 3" id="KW-0238">DNA-binding</keyword>
<dbReference type="SUPFAM" id="SSF52172">
    <property type="entry name" value="CheY-like"/>
    <property type="match status" value="1"/>
</dbReference>
<accession>I2F5Z2</accession>
<evidence type="ECO:0000256" key="3">
    <source>
        <dbReference type="PROSITE-ProRule" id="PRU01091"/>
    </source>
</evidence>
<dbReference type="Pfam" id="PF00072">
    <property type="entry name" value="Response_reg"/>
    <property type="match status" value="1"/>
</dbReference>
<gene>
    <name evidence="6" type="ORF">Theba_1685</name>
    <name evidence="7" type="ORF">Theba_1752</name>
</gene>
<dbReference type="SUPFAM" id="SSF46894">
    <property type="entry name" value="C-terminal effector domain of the bipartite response regulators"/>
    <property type="match status" value="1"/>
</dbReference>
<keyword evidence="2" id="KW-0597">Phosphoprotein</keyword>
<dbReference type="KEGG" id="mpg:Theba_1752"/>
<evidence type="ECO:0000256" key="1">
    <source>
        <dbReference type="ARBA" id="ARBA00023125"/>
    </source>
</evidence>
<dbReference type="EMBL" id="CP003532">
    <property type="protein sequence ID" value="AFK07345.1"/>
    <property type="molecule type" value="Genomic_DNA"/>
</dbReference>
<dbReference type="HOGENOM" id="CLU_787098_0_0_0"/>
<dbReference type="GO" id="GO:0000156">
    <property type="term" value="F:phosphorelay response regulator activity"/>
    <property type="evidence" value="ECO:0007669"/>
    <property type="project" value="TreeGrafter"/>
</dbReference>
<evidence type="ECO:0000259" key="4">
    <source>
        <dbReference type="PROSITE" id="PS50110"/>
    </source>
</evidence>
<dbReference type="InterPro" id="IPR039420">
    <property type="entry name" value="WalR-like"/>
</dbReference>
<dbReference type="Proteomes" id="UP000002881">
    <property type="component" value="Chromosome"/>
</dbReference>
<dbReference type="KEGG" id="mpg:Theba_1685"/>
<dbReference type="Gene3D" id="1.10.10.10">
    <property type="entry name" value="Winged helix-like DNA-binding domain superfamily/Winged helix DNA-binding domain"/>
    <property type="match status" value="1"/>
</dbReference>
<dbReference type="EMBL" id="CP003532">
    <property type="protein sequence ID" value="AFK07408.1"/>
    <property type="molecule type" value="Genomic_DNA"/>
</dbReference>
<dbReference type="STRING" id="660470.Theba_1685"/>
<dbReference type="Pfam" id="PF00486">
    <property type="entry name" value="Trans_reg_C"/>
    <property type="match status" value="1"/>
</dbReference>
<dbReference type="InterPro" id="IPR036388">
    <property type="entry name" value="WH-like_DNA-bd_sf"/>
</dbReference>
<dbReference type="AlphaFoldDB" id="I2F5Z2"/>
<dbReference type="PANTHER" id="PTHR48111">
    <property type="entry name" value="REGULATOR OF RPOS"/>
    <property type="match status" value="1"/>
</dbReference>
<dbReference type="eggNOG" id="COG0745">
    <property type="taxonomic scope" value="Bacteria"/>
</dbReference>
<dbReference type="CDD" id="cd00383">
    <property type="entry name" value="trans_reg_C"/>
    <property type="match status" value="1"/>
</dbReference>
<dbReference type="InterPro" id="IPR001867">
    <property type="entry name" value="OmpR/PhoB-type_DNA-bd"/>
</dbReference>
<dbReference type="PROSITE" id="PS51755">
    <property type="entry name" value="OMPR_PHOB"/>
    <property type="match status" value="1"/>
</dbReference>
<evidence type="ECO:0000313" key="8">
    <source>
        <dbReference type="Proteomes" id="UP000002881"/>
    </source>
</evidence>
<dbReference type="GO" id="GO:0000976">
    <property type="term" value="F:transcription cis-regulatory region binding"/>
    <property type="evidence" value="ECO:0007669"/>
    <property type="project" value="TreeGrafter"/>
</dbReference>
<proteinExistence type="predicted"/>
<dbReference type="SMART" id="SM00862">
    <property type="entry name" value="Trans_reg_C"/>
    <property type="match status" value="1"/>
</dbReference>
<evidence type="ECO:0000313" key="6">
    <source>
        <dbReference type="EMBL" id="AFK07345.1"/>
    </source>
</evidence>
<evidence type="ECO:0000256" key="2">
    <source>
        <dbReference type="PROSITE-ProRule" id="PRU00169"/>
    </source>
</evidence>
<evidence type="ECO:0000259" key="5">
    <source>
        <dbReference type="PROSITE" id="PS51755"/>
    </source>
</evidence>
<dbReference type="Gene3D" id="3.40.50.2300">
    <property type="match status" value="1"/>
</dbReference>
<dbReference type="Gene3D" id="6.10.250.690">
    <property type="match status" value="1"/>
</dbReference>
<dbReference type="GO" id="GO:0005829">
    <property type="term" value="C:cytosol"/>
    <property type="evidence" value="ECO:0007669"/>
    <property type="project" value="TreeGrafter"/>
</dbReference>
<evidence type="ECO:0000313" key="7">
    <source>
        <dbReference type="EMBL" id="AFK07408.1"/>
    </source>
</evidence>
<organism evidence="6 8">
    <name type="scientific">Mesotoga prima MesG1.Ag.4.2</name>
    <dbReference type="NCBI Taxonomy" id="660470"/>
    <lineage>
        <taxon>Bacteria</taxon>
        <taxon>Thermotogati</taxon>
        <taxon>Thermotogota</taxon>
        <taxon>Thermotogae</taxon>
        <taxon>Kosmotogales</taxon>
        <taxon>Kosmotogaceae</taxon>
        <taxon>Mesotoga</taxon>
    </lineage>
</organism>
<feature type="modified residue" description="4-aspartylphosphate" evidence="2">
    <location>
        <position position="175"/>
    </location>
</feature>
<dbReference type="InterPro" id="IPR016032">
    <property type="entry name" value="Sig_transdc_resp-reg_C-effctor"/>
</dbReference>
<dbReference type="SMART" id="SM00448">
    <property type="entry name" value="REC"/>
    <property type="match status" value="1"/>
</dbReference>
<feature type="domain" description="OmpR/PhoB-type" evidence="5">
    <location>
        <begin position="250"/>
        <end position="350"/>
    </location>
</feature>
<dbReference type="InterPro" id="IPR001789">
    <property type="entry name" value="Sig_transdc_resp-reg_receiver"/>
</dbReference>
<dbReference type="CDD" id="cd17574">
    <property type="entry name" value="REC_OmpR"/>
    <property type="match status" value="1"/>
</dbReference>
<sequence length="352" mass="39085" precursor="true">MTAISVFLILSVQRLFSREVVLAKAKPSLAAMILAFWPASAAHWLPFPSCEAASLPRMILRASLPPGSFGASLPGMLFPASLLNGVGIAPADVFQRFSIHLHSIYNRNAGSTRTGHGHSEVIRLLRILLVEDDENLANGISYALTQEGWATTLAGSVSYALEMLESGDFDLALLDVMLPDGNGFELCKKIRERSEMPIIFLTARDEEVNIVMGLESGADDYVTKPFRLRELISRIKANARRIQKRSVEEGGSLKSGPLELNTSKLRAYRSGKEIILTPTEFKILRTLMENEGIVLGRDRLLQKVWDVDGEFIDDNTLSVHIRKLREKVEEDPSKPKLIETLRGLGYRWNGGK</sequence>
<dbReference type="GO" id="GO:0006355">
    <property type="term" value="P:regulation of DNA-templated transcription"/>
    <property type="evidence" value="ECO:0007669"/>
    <property type="project" value="InterPro"/>
</dbReference>